<reference evidence="2" key="1">
    <citation type="submission" date="2019-08" db="EMBL/GenBank/DDBJ databases">
        <authorList>
            <person name="Kucharzyk K."/>
            <person name="Murdoch R.W."/>
            <person name="Higgins S."/>
            <person name="Loffler F."/>
        </authorList>
    </citation>
    <scope>NUCLEOTIDE SEQUENCE</scope>
</reference>
<sequence>MPGGIPPVAGRHSPSIGPIAPGRERNPPYGVGVVPPGGEGMTVHGAPGVPPVPVSVIEEVEDEGSVEVPFFVFQHQSRKGVTPENEGPPSVRPAAVSGVVMVGQHGPGHGVSPRGAPFVPVGRLERILGIAPVAPVEAQTGKEFHLRVSVFRFRQDLREGKLVARRSAGE</sequence>
<dbReference type="AlphaFoldDB" id="A0A644W388"/>
<organism evidence="2">
    <name type="scientific">bioreactor metagenome</name>
    <dbReference type="NCBI Taxonomy" id="1076179"/>
    <lineage>
        <taxon>unclassified sequences</taxon>
        <taxon>metagenomes</taxon>
        <taxon>ecological metagenomes</taxon>
    </lineage>
</organism>
<evidence type="ECO:0000256" key="1">
    <source>
        <dbReference type="SAM" id="MobiDB-lite"/>
    </source>
</evidence>
<proteinExistence type="predicted"/>
<evidence type="ECO:0000313" key="2">
    <source>
        <dbReference type="EMBL" id="MPL98199.1"/>
    </source>
</evidence>
<protein>
    <submittedName>
        <fullName evidence="2">Uncharacterized protein</fullName>
    </submittedName>
</protein>
<dbReference type="EMBL" id="VSSQ01000595">
    <property type="protein sequence ID" value="MPL98199.1"/>
    <property type="molecule type" value="Genomic_DNA"/>
</dbReference>
<accession>A0A644W388</accession>
<feature type="region of interest" description="Disordered" evidence="1">
    <location>
        <begin position="1"/>
        <end position="43"/>
    </location>
</feature>
<gene>
    <name evidence="2" type="ORF">SDC9_44399</name>
</gene>
<name>A0A644W388_9ZZZZ</name>
<comment type="caution">
    <text evidence="2">The sequence shown here is derived from an EMBL/GenBank/DDBJ whole genome shotgun (WGS) entry which is preliminary data.</text>
</comment>